<dbReference type="EMBL" id="BQNB010011344">
    <property type="protein sequence ID" value="GJS89374.1"/>
    <property type="molecule type" value="Genomic_DNA"/>
</dbReference>
<organism evidence="2 3">
    <name type="scientific">Tanacetum coccineum</name>
    <dbReference type="NCBI Taxonomy" id="301880"/>
    <lineage>
        <taxon>Eukaryota</taxon>
        <taxon>Viridiplantae</taxon>
        <taxon>Streptophyta</taxon>
        <taxon>Embryophyta</taxon>
        <taxon>Tracheophyta</taxon>
        <taxon>Spermatophyta</taxon>
        <taxon>Magnoliopsida</taxon>
        <taxon>eudicotyledons</taxon>
        <taxon>Gunneridae</taxon>
        <taxon>Pentapetalae</taxon>
        <taxon>asterids</taxon>
        <taxon>campanulids</taxon>
        <taxon>Asterales</taxon>
        <taxon>Asteraceae</taxon>
        <taxon>Asteroideae</taxon>
        <taxon>Anthemideae</taxon>
        <taxon>Anthemidinae</taxon>
        <taxon>Tanacetum</taxon>
    </lineage>
</organism>
<sequence>MLIAVVVVGNDRCTVGESGTYKSVSYWSSYDHDTHGHNKIISLRRGIKPRNPQHVIKNCDTCGSNVHTTSDHNEIEWFRKREALQAKKVESFKASKTESSSALRSKTPTKSTKIKQSKRGISINKERYVNDLLRMYDKISSLVNTPIMPPNMLGLDLNGKAVNESQYKGMIGSQMNQTASRSDIQFSTDLPERHQVNIRNPTLVLLREFLAISSAEAEDVAAAGCCANILWMKTKAFENSKVFFSTPTGGIYGEVGVNTFRNAIGVHYLPHSSEYVAPLSIDIVRPWFKIIGYGEAVPATGTLKKSLLPPN</sequence>
<name>A0ABQ4ZGR1_9ASTR</name>
<reference evidence="2" key="2">
    <citation type="submission" date="2022-01" db="EMBL/GenBank/DDBJ databases">
        <authorList>
            <person name="Yamashiro T."/>
            <person name="Shiraishi A."/>
            <person name="Satake H."/>
            <person name="Nakayama K."/>
        </authorList>
    </citation>
    <scope>NUCLEOTIDE SEQUENCE</scope>
</reference>
<evidence type="ECO:0000313" key="2">
    <source>
        <dbReference type="EMBL" id="GJS89374.1"/>
    </source>
</evidence>
<reference evidence="2" key="1">
    <citation type="journal article" date="2022" name="Int. J. Mol. Sci.">
        <title>Draft Genome of Tanacetum Coccineum: Genomic Comparison of Closely Related Tanacetum-Family Plants.</title>
        <authorList>
            <person name="Yamashiro T."/>
            <person name="Shiraishi A."/>
            <person name="Nakayama K."/>
            <person name="Satake H."/>
        </authorList>
    </citation>
    <scope>NUCLEOTIDE SEQUENCE</scope>
</reference>
<dbReference type="Proteomes" id="UP001151760">
    <property type="component" value="Unassembled WGS sequence"/>
</dbReference>
<proteinExistence type="predicted"/>
<comment type="caution">
    <text evidence="2">The sequence shown here is derived from an EMBL/GenBank/DDBJ whole genome shotgun (WGS) entry which is preliminary data.</text>
</comment>
<keyword evidence="3" id="KW-1185">Reference proteome</keyword>
<accession>A0ABQ4ZGR1</accession>
<feature type="region of interest" description="Disordered" evidence="1">
    <location>
        <begin position="95"/>
        <end position="119"/>
    </location>
</feature>
<feature type="compositionally biased region" description="Polar residues" evidence="1">
    <location>
        <begin position="97"/>
        <end position="111"/>
    </location>
</feature>
<gene>
    <name evidence="2" type="ORF">Tco_0772010</name>
</gene>
<evidence type="ECO:0000256" key="1">
    <source>
        <dbReference type="SAM" id="MobiDB-lite"/>
    </source>
</evidence>
<evidence type="ECO:0000313" key="3">
    <source>
        <dbReference type="Proteomes" id="UP001151760"/>
    </source>
</evidence>
<protein>
    <submittedName>
        <fullName evidence="2">Uncharacterized protein</fullName>
    </submittedName>
</protein>